<name>A0A183DEM3_9BILA</name>
<organism evidence="4">
    <name type="scientific">Gongylonema pulchrum</name>
    <dbReference type="NCBI Taxonomy" id="637853"/>
    <lineage>
        <taxon>Eukaryota</taxon>
        <taxon>Metazoa</taxon>
        <taxon>Ecdysozoa</taxon>
        <taxon>Nematoda</taxon>
        <taxon>Chromadorea</taxon>
        <taxon>Rhabditida</taxon>
        <taxon>Spirurina</taxon>
        <taxon>Spiruromorpha</taxon>
        <taxon>Spiruroidea</taxon>
        <taxon>Gongylonematidae</taxon>
        <taxon>Gongylonema</taxon>
    </lineage>
</organism>
<dbReference type="AlphaFoldDB" id="A0A183DEM3"/>
<reference evidence="2 3" key="2">
    <citation type="submission" date="2018-11" db="EMBL/GenBank/DDBJ databases">
        <authorList>
            <consortium name="Pathogen Informatics"/>
        </authorList>
    </citation>
    <scope>NUCLEOTIDE SEQUENCE [LARGE SCALE GENOMIC DNA]</scope>
</reference>
<gene>
    <name evidence="2" type="ORF">GPUH_LOCUS7163</name>
</gene>
<reference evidence="4" key="1">
    <citation type="submission" date="2016-06" db="UniProtKB">
        <authorList>
            <consortium name="WormBaseParasite"/>
        </authorList>
    </citation>
    <scope>IDENTIFICATION</scope>
</reference>
<evidence type="ECO:0000313" key="2">
    <source>
        <dbReference type="EMBL" id="VDK57439.1"/>
    </source>
</evidence>
<protein>
    <submittedName>
        <fullName evidence="2 4">Uncharacterized protein</fullName>
    </submittedName>
</protein>
<dbReference type="EMBL" id="UYRT01018069">
    <property type="protein sequence ID" value="VDK57439.1"/>
    <property type="molecule type" value="Genomic_DNA"/>
</dbReference>
<dbReference type="Proteomes" id="UP000271098">
    <property type="component" value="Unassembled WGS sequence"/>
</dbReference>
<accession>A0A183DEM3</accession>
<sequence length="69" mass="8035">MLNEESARQSANTVHAAHSEHRRQTAKVRRDSMTRIESMPVMNVSDQEAAEAKSESLRRKQVLFYEYLK</sequence>
<dbReference type="WBParaSite" id="GPUH_0000717301-mRNA-1">
    <property type="protein sequence ID" value="GPUH_0000717301-mRNA-1"/>
    <property type="gene ID" value="GPUH_0000717301"/>
</dbReference>
<feature type="compositionally biased region" description="Basic and acidic residues" evidence="1">
    <location>
        <begin position="17"/>
        <end position="34"/>
    </location>
</feature>
<evidence type="ECO:0000313" key="3">
    <source>
        <dbReference type="Proteomes" id="UP000271098"/>
    </source>
</evidence>
<proteinExistence type="predicted"/>
<feature type="region of interest" description="Disordered" evidence="1">
    <location>
        <begin position="1"/>
        <end position="35"/>
    </location>
</feature>
<keyword evidence="3" id="KW-1185">Reference proteome</keyword>
<evidence type="ECO:0000256" key="1">
    <source>
        <dbReference type="SAM" id="MobiDB-lite"/>
    </source>
</evidence>
<evidence type="ECO:0000313" key="4">
    <source>
        <dbReference type="WBParaSite" id="GPUH_0000717301-mRNA-1"/>
    </source>
</evidence>